<evidence type="ECO:0000256" key="4">
    <source>
        <dbReference type="ARBA" id="ARBA00022692"/>
    </source>
</evidence>
<gene>
    <name evidence="9" type="ORF">FTO68_02765</name>
</gene>
<dbReference type="EMBL" id="VOTZ01000004">
    <property type="protein sequence ID" value="MCQ1537911.1"/>
    <property type="molecule type" value="Genomic_DNA"/>
</dbReference>
<feature type="transmembrane region" description="Helical" evidence="7">
    <location>
        <begin position="48"/>
        <end position="68"/>
    </location>
</feature>
<dbReference type="InterPro" id="IPR011701">
    <property type="entry name" value="MFS"/>
</dbReference>
<dbReference type="InterPro" id="IPR020846">
    <property type="entry name" value="MFS_dom"/>
</dbReference>
<evidence type="ECO:0000256" key="7">
    <source>
        <dbReference type="SAM" id="Phobius"/>
    </source>
</evidence>
<dbReference type="InterPro" id="IPR036259">
    <property type="entry name" value="MFS_trans_sf"/>
</dbReference>
<dbReference type="PANTHER" id="PTHR42718">
    <property type="entry name" value="MAJOR FACILITATOR SUPERFAMILY MULTIDRUG TRANSPORTER MFSC"/>
    <property type="match status" value="1"/>
</dbReference>
<accession>A0ABD4THD7</accession>
<feature type="transmembrane region" description="Helical" evidence="7">
    <location>
        <begin position="80"/>
        <end position="99"/>
    </location>
</feature>
<dbReference type="InterPro" id="IPR004638">
    <property type="entry name" value="EmrB-like"/>
</dbReference>
<dbReference type="Proteomes" id="UP001524383">
    <property type="component" value="Unassembled WGS sequence"/>
</dbReference>
<reference evidence="9 10" key="1">
    <citation type="submission" date="2019-08" db="EMBL/GenBank/DDBJ databases">
        <authorList>
            <person name="Chen S.-C."/>
            <person name="Lai M.-C."/>
            <person name="You Y.-T."/>
        </authorList>
    </citation>
    <scope>NUCLEOTIDE SEQUENCE [LARGE SCALE GENOMIC DNA]</scope>
    <source>
        <strain evidence="9 10">P2F9704a</strain>
    </source>
</reference>
<feature type="domain" description="Major facilitator superfamily (MFS) profile" evidence="8">
    <location>
        <begin position="14"/>
        <end position="467"/>
    </location>
</feature>
<comment type="subcellular location">
    <subcellularLocation>
        <location evidence="1">Cell membrane</location>
        <topology evidence="1">Multi-pass membrane protein</topology>
    </subcellularLocation>
</comment>
<dbReference type="PRINTS" id="PR01036">
    <property type="entry name" value="TCRTETB"/>
</dbReference>
<evidence type="ECO:0000313" key="9">
    <source>
        <dbReference type="EMBL" id="MCQ1537911.1"/>
    </source>
</evidence>
<evidence type="ECO:0000256" key="2">
    <source>
        <dbReference type="ARBA" id="ARBA00022448"/>
    </source>
</evidence>
<keyword evidence="10" id="KW-1185">Reference proteome</keyword>
<feature type="transmembrane region" description="Helical" evidence="7">
    <location>
        <begin position="440"/>
        <end position="462"/>
    </location>
</feature>
<dbReference type="Gene3D" id="1.20.1720.10">
    <property type="entry name" value="Multidrug resistance protein D"/>
    <property type="match status" value="1"/>
</dbReference>
<protein>
    <submittedName>
        <fullName evidence="9">Multidrug efflux MFS transporter</fullName>
    </submittedName>
</protein>
<keyword evidence="3" id="KW-1003">Cell membrane</keyword>
<dbReference type="Pfam" id="PF07690">
    <property type="entry name" value="MFS_1"/>
    <property type="match status" value="1"/>
</dbReference>
<dbReference type="GO" id="GO:0005886">
    <property type="term" value="C:plasma membrane"/>
    <property type="evidence" value="ECO:0007669"/>
    <property type="project" value="UniProtKB-SubCell"/>
</dbReference>
<keyword evidence="4 7" id="KW-0812">Transmembrane</keyword>
<evidence type="ECO:0000313" key="10">
    <source>
        <dbReference type="Proteomes" id="UP001524383"/>
    </source>
</evidence>
<feature type="transmembrane region" description="Helical" evidence="7">
    <location>
        <begin position="333"/>
        <end position="352"/>
    </location>
</feature>
<dbReference type="NCBIfam" id="TIGR00711">
    <property type="entry name" value="efflux_EmrB"/>
    <property type="match status" value="1"/>
</dbReference>
<keyword evidence="2" id="KW-0813">Transport</keyword>
<feature type="transmembrane region" description="Helical" evidence="7">
    <location>
        <begin position="402"/>
        <end position="420"/>
    </location>
</feature>
<dbReference type="AlphaFoldDB" id="A0ABD4THD7"/>
<proteinExistence type="predicted"/>
<feature type="transmembrane region" description="Helical" evidence="7">
    <location>
        <begin position="228"/>
        <end position="246"/>
    </location>
</feature>
<evidence type="ECO:0000256" key="1">
    <source>
        <dbReference type="ARBA" id="ARBA00004651"/>
    </source>
</evidence>
<dbReference type="PANTHER" id="PTHR42718:SF46">
    <property type="entry name" value="BLR6921 PROTEIN"/>
    <property type="match status" value="1"/>
</dbReference>
<evidence type="ECO:0000259" key="8">
    <source>
        <dbReference type="PROSITE" id="PS50850"/>
    </source>
</evidence>
<feature type="transmembrane region" description="Helical" evidence="7">
    <location>
        <begin position="139"/>
        <end position="160"/>
    </location>
</feature>
<feature type="transmembrane region" description="Helical" evidence="7">
    <location>
        <begin position="358"/>
        <end position="381"/>
    </location>
</feature>
<dbReference type="Gene3D" id="1.20.1250.20">
    <property type="entry name" value="MFS general substrate transporter like domains"/>
    <property type="match status" value="1"/>
</dbReference>
<organism evidence="9 10">
    <name type="scientific">Methanocalculus taiwanensis</name>
    <dbReference type="NCBI Taxonomy" id="106207"/>
    <lineage>
        <taxon>Archaea</taxon>
        <taxon>Methanobacteriati</taxon>
        <taxon>Methanobacteriota</taxon>
        <taxon>Stenosarchaea group</taxon>
        <taxon>Methanomicrobia</taxon>
        <taxon>Methanomicrobiales</taxon>
        <taxon>Methanocalculaceae</taxon>
        <taxon>Methanocalculus</taxon>
    </lineage>
</organism>
<dbReference type="PROSITE" id="PS50850">
    <property type="entry name" value="MFS"/>
    <property type="match status" value="1"/>
</dbReference>
<comment type="caution">
    <text evidence="9">The sequence shown here is derived from an EMBL/GenBank/DDBJ whole genome shotgun (WGS) entry which is preliminary data.</text>
</comment>
<evidence type="ECO:0000256" key="3">
    <source>
        <dbReference type="ARBA" id="ARBA00022475"/>
    </source>
</evidence>
<name>A0ABD4THD7_9EURY</name>
<feature type="transmembrane region" description="Helical" evidence="7">
    <location>
        <begin position="105"/>
        <end position="127"/>
    </location>
</feature>
<feature type="transmembrane region" description="Helical" evidence="7">
    <location>
        <begin position="166"/>
        <end position="188"/>
    </location>
</feature>
<dbReference type="RefSeq" id="WP_255331844.1">
    <property type="nucleotide sequence ID" value="NZ_VOTZ01000004.1"/>
</dbReference>
<keyword evidence="6 7" id="KW-0472">Membrane</keyword>
<evidence type="ECO:0000256" key="5">
    <source>
        <dbReference type="ARBA" id="ARBA00022989"/>
    </source>
</evidence>
<keyword evidence="5 7" id="KW-1133">Transmembrane helix</keyword>
<evidence type="ECO:0000256" key="6">
    <source>
        <dbReference type="ARBA" id="ARBA00023136"/>
    </source>
</evidence>
<feature type="transmembrane region" description="Helical" evidence="7">
    <location>
        <begin position="200"/>
        <end position="222"/>
    </location>
</feature>
<sequence length="477" mass="49577">MRRSSRLSRRDLLIVFVIALGSFMAGLDGTIVNIALPSIAGAFDASAVAASWVLTAYLIVLVSLLLAASRLGDIAGYKKVFISGFCIFTIGSACCALSPSIELLILSRLLQAAGGATIAALGSVMVITSVPASARGAALGIVAMFTMMGAALGPVAGGYLTSLFSWNAIFFVNIPIGIVAVLLGIKIIPAVHPPSPEGRLDLFGVLLIFLALSTLIGALTSIQDARSVAGFLLLLISAFSWLLFIIHERKSSEPLIDLSIFRNRSFSLQNVCILLLQMVMAGVLVIMPFYLELVRGISTDNAGLIIIALPLGMIVSAPIAGKIADAIGTRRPIIGGFAVSLLSLFLLTRIGAETGLPDIWISLFILGIGTGSAYAPLNSAIMSVVPDKDRSASSGLIKMMTNLGNSLGVAGVMLVATLAAGPKIAEVSAKELPPAALVGAFQVTFFCCMVLLLIGMVLMAGVQSSRVVKGDEVPIGF</sequence>
<feature type="transmembrane region" description="Helical" evidence="7">
    <location>
        <begin position="12"/>
        <end position="36"/>
    </location>
</feature>
<feature type="transmembrane region" description="Helical" evidence="7">
    <location>
        <begin position="267"/>
        <end position="290"/>
    </location>
</feature>
<feature type="transmembrane region" description="Helical" evidence="7">
    <location>
        <begin position="302"/>
        <end position="321"/>
    </location>
</feature>
<dbReference type="SUPFAM" id="SSF103473">
    <property type="entry name" value="MFS general substrate transporter"/>
    <property type="match status" value="1"/>
</dbReference>